<gene>
    <name evidence="1" type="ORF">CAMSH0001_0085</name>
</gene>
<dbReference type="AlphaFoldDB" id="C6RIY9"/>
<dbReference type="STRING" id="553219.CAMSH0001_0085"/>
<keyword evidence="2" id="KW-1185">Reference proteome</keyword>
<comment type="caution">
    <text evidence="1">The sequence shown here is derived from an EMBL/GenBank/DDBJ whole genome shotgun (WGS) entry which is preliminary data.</text>
</comment>
<accession>C6RIY9</accession>
<protein>
    <submittedName>
        <fullName evidence="1">Uncharacterized protein</fullName>
    </submittedName>
</protein>
<evidence type="ECO:0000313" key="1">
    <source>
        <dbReference type="EMBL" id="EET78570.1"/>
    </source>
</evidence>
<dbReference type="EMBL" id="ACVQ01000033">
    <property type="protein sequence ID" value="EET78570.1"/>
    <property type="molecule type" value="Genomic_DNA"/>
</dbReference>
<reference evidence="1 2" key="1">
    <citation type="submission" date="2009-07" db="EMBL/GenBank/DDBJ databases">
        <authorList>
            <person name="Madupu R."/>
            <person name="Sebastian Y."/>
            <person name="Durkin A.S."/>
            <person name="Torralba M."/>
            <person name="Methe B."/>
            <person name="Sutton G.G."/>
            <person name="Strausberg R.L."/>
            <person name="Nelson K.E."/>
        </authorList>
    </citation>
    <scope>NUCLEOTIDE SEQUENCE [LARGE SCALE GENOMIC DNA]</scope>
    <source>
        <strain evidence="1 2">RM3277</strain>
    </source>
</reference>
<organism evidence="1 2">
    <name type="scientific">Campylobacter showae RM3277</name>
    <dbReference type="NCBI Taxonomy" id="553219"/>
    <lineage>
        <taxon>Bacteria</taxon>
        <taxon>Pseudomonadati</taxon>
        <taxon>Campylobacterota</taxon>
        <taxon>Epsilonproteobacteria</taxon>
        <taxon>Campylobacterales</taxon>
        <taxon>Campylobacteraceae</taxon>
        <taxon>Campylobacter</taxon>
    </lineage>
</organism>
<name>C6RIY9_9BACT</name>
<evidence type="ECO:0000313" key="2">
    <source>
        <dbReference type="Proteomes" id="UP000003107"/>
    </source>
</evidence>
<sequence length="39" mass="4526">MGLILAKKLFIYLEVDYFIALNLALRLQLNLKTRIKFAG</sequence>
<dbReference type="Proteomes" id="UP000003107">
    <property type="component" value="Unassembled WGS sequence"/>
</dbReference>
<proteinExistence type="predicted"/>